<feature type="region of interest" description="Disordered" evidence="6">
    <location>
        <begin position="226"/>
        <end position="263"/>
    </location>
</feature>
<dbReference type="STRING" id="3088.A0A383WL96"/>
<accession>A0A383WL96</accession>
<keyword evidence="9" id="KW-1185">Reference proteome</keyword>
<evidence type="ECO:0000256" key="5">
    <source>
        <dbReference type="RuleBase" id="RU000352"/>
    </source>
</evidence>
<evidence type="ECO:0000256" key="1">
    <source>
        <dbReference type="ARBA" id="ARBA00009636"/>
    </source>
</evidence>
<dbReference type="SUPFAM" id="SSF52490">
    <property type="entry name" value="Tubulin nucleotide-binding domain-like"/>
    <property type="match status" value="1"/>
</dbReference>
<feature type="compositionally biased region" description="Low complexity" evidence="6">
    <location>
        <begin position="254"/>
        <end position="263"/>
    </location>
</feature>
<evidence type="ECO:0000259" key="7">
    <source>
        <dbReference type="SMART" id="SM00864"/>
    </source>
</evidence>
<reference evidence="8 9" key="1">
    <citation type="submission" date="2016-10" db="EMBL/GenBank/DDBJ databases">
        <authorList>
            <person name="Cai Z."/>
        </authorList>
    </citation>
    <scope>NUCLEOTIDE SEQUENCE [LARGE SCALE GENOMIC DNA]</scope>
</reference>
<dbReference type="InterPro" id="IPR000217">
    <property type="entry name" value="Tubulin"/>
</dbReference>
<dbReference type="PRINTS" id="PR01161">
    <property type="entry name" value="TUBULIN"/>
</dbReference>
<dbReference type="InterPro" id="IPR004057">
    <property type="entry name" value="Epsilon_tubulin"/>
</dbReference>
<dbReference type="InterPro" id="IPR003008">
    <property type="entry name" value="Tubulin_FtsZ_GTPase"/>
</dbReference>
<dbReference type="InterPro" id="IPR017975">
    <property type="entry name" value="Tubulin_CS"/>
</dbReference>
<evidence type="ECO:0000256" key="4">
    <source>
        <dbReference type="ARBA" id="ARBA00023134"/>
    </source>
</evidence>
<dbReference type="PRINTS" id="PR01519">
    <property type="entry name" value="EPSLNTUBULIN"/>
</dbReference>
<dbReference type="Gene3D" id="3.40.50.1440">
    <property type="entry name" value="Tubulin/FtsZ, GTPase domain"/>
    <property type="match status" value="1"/>
</dbReference>
<evidence type="ECO:0000313" key="9">
    <source>
        <dbReference type="Proteomes" id="UP000256970"/>
    </source>
</evidence>
<name>A0A383WL96_TETOB</name>
<keyword evidence="3 5" id="KW-0547">Nucleotide-binding</keyword>
<dbReference type="InterPro" id="IPR036525">
    <property type="entry name" value="Tubulin/FtsZ_GTPase_sf"/>
</dbReference>
<dbReference type="Proteomes" id="UP000256970">
    <property type="component" value="Unassembled WGS sequence"/>
</dbReference>
<protein>
    <recommendedName>
        <fullName evidence="7">Tubulin/FtsZ GTPase domain-containing protein</fullName>
    </recommendedName>
</protein>
<evidence type="ECO:0000313" key="8">
    <source>
        <dbReference type="EMBL" id="SZX78023.1"/>
    </source>
</evidence>
<evidence type="ECO:0000256" key="6">
    <source>
        <dbReference type="SAM" id="MobiDB-lite"/>
    </source>
</evidence>
<organism evidence="8 9">
    <name type="scientific">Tetradesmus obliquus</name>
    <name type="common">Green alga</name>
    <name type="synonym">Acutodesmus obliquus</name>
    <dbReference type="NCBI Taxonomy" id="3088"/>
    <lineage>
        <taxon>Eukaryota</taxon>
        <taxon>Viridiplantae</taxon>
        <taxon>Chlorophyta</taxon>
        <taxon>core chlorophytes</taxon>
        <taxon>Chlorophyceae</taxon>
        <taxon>CS clade</taxon>
        <taxon>Sphaeropleales</taxon>
        <taxon>Scenedesmaceae</taxon>
        <taxon>Tetradesmus</taxon>
    </lineage>
</organism>
<dbReference type="PANTHER" id="PTHR11588">
    <property type="entry name" value="TUBULIN"/>
    <property type="match status" value="1"/>
</dbReference>
<dbReference type="EMBL" id="FNXT01001301">
    <property type="protein sequence ID" value="SZX78023.1"/>
    <property type="molecule type" value="Genomic_DNA"/>
</dbReference>
<dbReference type="GO" id="GO:0005874">
    <property type="term" value="C:microtubule"/>
    <property type="evidence" value="ECO:0007669"/>
    <property type="project" value="UniProtKB-KW"/>
</dbReference>
<dbReference type="SMART" id="SM00864">
    <property type="entry name" value="Tubulin"/>
    <property type="match status" value="1"/>
</dbReference>
<keyword evidence="4 5" id="KW-0342">GTP-binding</keyword>
<dbReference type="AlphaFoldDB" id="A0A383WL96"/>
<evidence type="ECO:0000256" key="2">
    <source>
        <dbReference type="ARBA" id="ARBA00022701"/>
    </source>
</evidence>
<feature type="domain" description="Tubulin/FtsZ GTPase" evidence="7">
    <location>
        <begin position="43"/>
        <end position="245"/>
    </location>
</feature>
<dbReference type="PROSITE" id="PS00227">
    <property type="entry name" value="TUBULIN"/>
    <property type="match status" value="1"/>
</dbReference>
<proteinExistence type="inferred from homology"/>
<comment type="similarity">
    <text evidence="1 5">Belongs to the tubulin family.</text>
</comment>
<evidence type="ECO:0000256" key="3">
    <source>
        <dbReference type="ARBA" id="ARBA00022741"/>
    </source>
</evidence>
<feature type="compositionally biased region" description="Low complexity" evidence="6">
    <location>
        <begin position="226"/>
        <end position="243"/>
    </location>
</feature>
<keyword evidence="2 5" id="KW-0493">Microtubule</keyword>
<sequence>MPTITLQVGQCGNQLGNTFWELLQRQKEQLGHGLLAREWFAERHSTATSGSNEPLLYPRLICVDSEAKVAGSWGGSSSSIAPHQLHILGHAGCGNNWACGYHFGVSKPKQRGAAWSSSTEEHQNSRVEQVMEGIRREAEAAAGAVDFLLLASLAGGTGSGTGSALLQELADQFPASTLAAVAVAPGRTGDSPVQSINSCLAMQHLSQHAHAVLLLDNQALLDQLSSEARSSSNSSSSSSSAASQGQPRLERKPAGAAGNAPSPPAAAAAVLRGACLAGVNRLAAEALAGLLWPLSQQDALAGRSSVRQLVATVCADPLTKCVEVCSLSRPAAAWSSTDDTWSNRVKQLSSRLPTFDLHNPSQPVITSAALLIARGVPGTPAAASSRCSSSSSNLRPLQACLDSSWCSANCYWAGSGPGSGSAADAVLGYDPAGSSSSSSSSRWQRELCSSVCSAWPNFAGSVANVYLGSSPVTVAGFRGQQGEPSLTAAVRRSSTGSFMRAAAESTLRLCQAGAYMHCYEQYGCSRHDIMAAADGTYDQAEAYLGLC</sequence>
<gene>
    <name evidence="8" type="ORF">BQ4739_LOCUS18352</name>
</gene>
<dbReference type="GO" id="GO:0005525">
    <property type="term" value="F:GTP binding"/>
    <property type="evidence" value="ECO:0007669"/>
    <property type="project" value="UniProtKB-UniRule"/>
</dbReference>
<dbReference type="GO" id="GO:0007017">
    <property type="term" value="P:microtubule-based process"/>
    <property type="evidence" value="ECO:0007669"/>
    <property type="project" value="InterPro"/>
</dbReference>
<dbReference type="Pfam" id="PF00091">
    <property type="entry name" value="Tubulin"/>
    <property type="match status" value="1"/>
</dbReference>